<evidence type="ECO:0000313" key="11">
    <source>
        <dbReference type="Proteomes" id="UP000281372"/>
    </source>
</evidence>
<dbReference type="PANTHER" id="PTHR46577">
    <property type="entry name" value="HTH-TYPE TRANSCRIPTIONAL REGULATORY PROTEIN GABR"/>
    <property type="match status" value="1"/>
</dbReference>
<protein>
    <submittedName>
        <fullName evidence="10">GntR family transcriptional regulator</fullName>
    </submittedName>
</protein>
<evidence type="ECO:0000256" key="5">
    <source>
        <dbReference type="ARBA" id="ARBA00023015"/>
    </source>
</evidence>
<evidence type="ECO:0000256" key="2">
    <source>
        <dbReference type="ARBA" id="ARBA00022576"/>
    </source>
</evidence>
<sequence length="536" mass="59545">MALNGAYMACMAAFIFRAAVAITGLIANCSRTLLDCTGYYRSVFLKIKNYRSFRGCAMTNLLLYQRIAQQLAEDIRRGVYQPGERVPSVRKMSSQLNVSHATVLQAYANLEDQGLIRARPQSGYYVHQTPALTASTPDIARVERPGLVTRSSIIQQVLEESRRDGVFALGAAVPHVDYLPVRALHQQLAKVTRFQSPRAFSYMFSPGFEPLRRQVAIRMRDAGVVVDPSEVVITHGCVDALQMALRVLTRPGDLIAAESPAYYGLLQLADLLGLKVIEIPSDPASGTSLEALQLAANQWSIKALVLTSRLSNPLGGTMPEERQKNLLRLASDFDIQVVEDDVYGELMFEVGRTKALKAFDRLGRVIYCSSFSKTLSPGVRVGWIIAGKYQAEIQRLQTFSTHSACSVTQMGVAAYLENGGYDRHLRFIRLEYRKNLSAYQLAVQQFFPEGTQMSRPAGGFILWVSLPGRVNTQELHVRALEQGISIAPGLIFSNTEQFNHCIRLNCGMPWNKEAERALMTLGMLAKQLCHDTVPVY</sequence>
<evidence type="ECO:0000313" key="10">
    <source>
        <dbReference type="EMBL" id="RMN38707.1"/>
    </source>
</evidence>
<dbReference type="EMBL" id="RBOW01000150">
    <property type="protein sequence ID" value="RMN38707.1"/>
    <property type="molecule type" value="Genomic_DNA"/>
</dbReference>
<dbReference type="CDD" id="cd00609">
    <property type="entry name" value="AAT_like"/>
    <property type="match status" value="1"/>
</dbReference>
<dbReference type="FunFam" id="1.10.10.10:FF:000401">
    <property type="entry name" value="GntR family transcriptional regulator"/>
    <property type="match status" value="1"/>
</dbReference>
<keyword evidence="4" id="KW-0663">Pyridoxal phosphate</keyword>
<name>A0A3M3LU94_PSECA</name>
<accession>A0A3M3LU94</accession>
<dbReference type="SMART" id="SM00345">
    <property type="entry name" value="HTH_GNTR"/>
    <property type="match status" value="1"/>
</dbReference>
<keyword evidence="2" id="KW-0032">Aminotransferase</keyword>
<dbReference type="PROSITE" id="PS50949">
    <property type="entry name" value="HTH_GNTR"/>
    <property type="match status" value="1"/>
</dbReference>
<dbReference type="SUPFAM" id="SSF46785">
    <property type="entry name" value="Winged helix' DNA-binding domain"/>
    <property type="match status" value="1"/>
</dbReference>
<evidence type="ECO:0000256" key="8">
    <source>
        <dbReference type="SAM" id="SignalP"/>
    </source>
</evidence>
<evidence type="ECO:0000256" key="4">
    <source>
        <dbReference type="ARBA" id="ARBA00022898"/>
    </source>
</evidence>
<dbReference type="Pfam" id="PF00392">
    <property type="entry name" value="GntR"/>
    <property type="match status" value="1"/>
</dbReference>
<comment type="caution">
    <text evidence="10">The sequence shown here is derived from an EMBL/GenBank/DDBJ whole genome shotgun (WGS) entry which is preliminary data.</text>
</comment>
<evidence type="ECO:0000256" key="7">
    <source>
        <dbReference type="ARBA" id="ARBA00023163"/>
    </source>
</evidence>
<evidence type="ECO:0000256" key="1">
    <source>
        <dbReference type="ARBA" id="ARBA00005384"/>
    </source>
</evidence>
<feature type="chain" id="PRO_5017965465" evidence="8">
    <location>
        <begin position="22"/>
        <end position="536"/>
    </location>
</feature>
<dbReference type="InterPro" id="IPR015421">
    <property type="entry name" value="PyrdxlP-dep_Trfase_major"/>
</dbReference>
<dbReference type="Gene3D" id="3.90.1150.10">
    <property type="entry name" value="Aspartate Aminotransferase, domain 1"/>
    <property type="match status" value="1"/>
</dbReference>
<evidence type="ECO:0000256" key="3">
    <source>
        <dbReference type="ARBA" id="ARBA00022679"/>
    </source>
</evidence>
<dbReference type="InterPro" id="IPR015422">
    <property type="entry name" value="PyrdxlP-dep_Trfase_small"/>
</dbReference>
<dbReference type="GO" id="GO:0003700">
    <property type="term" value="F:DNA-binding transcription factor activity"/>
    <property type="evidence" value="ECO:0007669"/>
    <property type="project" value="InterPro"/>
</dbReference>
<dbReference type="GO" id="GO:0030170">
    <property type="term" value="F:pyridoxal phosphate binding"/>
    <property type="evidence" value="ECO:0007669"/>
    <property type="project" value="InterPro"/>
</dbReference>
<keyword evidence="7" id="KW-0804">Transcription</keyword>
<dbReference type="SUPFAM" id="SSF53383">
    <property type="entry name" value="PLP-dependent transferases"/>
    <property type="match status" value="1"/>
</dbReference>
<dbReference type="CDD" id="cd07377">
    <property type="entry name" value="WHTH_GntR"/>
    <property type="match status" value="1"/>
</dbReference>
<dbReference type="Pfam" id="PF00155">
    <property type="entry name" value="Aminotran_1_2"/>
    <property type="match status" value="1"/>
</dbReference>
<dbReference type="Gene3D" id="3.40.640.10">
    <property type="entry name" value="Type I PLP-dependent aspartate aminotransferase-like (Major domain)"/>
    <property type="match status" value="1"/>
</dbReference>
<dbReference type="InterPro" id="IPR004839">
    <property type="entry name" value="Aminotransferase_I/II_large"/>
</dbReference>
<dbReference type="GO" id="GO:0003677">
    <property type="term" value="F:DNA binding"/>
    <property type="evidence" value="ECO:0007669"/>
    <property type="project" value="UniProtKB-KW"/>
</dbReference>
<keyword evidence="5" id="KW-0805">Transcription regulation</keyword>
<gene>
    <name evidence="10" type="ORF">ALQ64_100277</name>
</gene>
<feature type="domain" description="HTH gntR-type" evidence="9">
    <location>
        <begin position="61"/>
        <end position="129"/>
    </location>
</feature>
<dbReference type="InterPro" id="IPR000524">
    <property type="entry name" value="Tscrpt_reg_HTH_GntR"/>
</dbReference>
<organism evidence="10 11">
    <name type="scientific">Pseudomonas cannabina</name>
    <dbReference type="NCBI Taxonomy" id="86840"/>
    <lineage>
        <taxon>Bacteria</taxon>
        <taxon>Pseudomonadati</taxon>
        <taxon>Pseudomonadota</taxon>
        <taxon>Gammaproteobacteria</taxon>
        <taxon>Pseudomonadales</taxon>
        <taxon>Pseudomonadaceae</taxon>
        <taxon>Pseudomonas</taxon>
    </lineage>
</organism>
<reference evidence="10 11" key="1">
    <citation type="submission" date="2018-08" db="EMBL/GenBank/DDBJ databases">
        <title>Recombination of ecologically and evolutionarily significant loci maintains genetic cohesion in the Pseudomonas syringae species complex.</title>
        <authorList>
            <person name="Dillon M."/>
            <person name="Thakur S."/>
            <person name="Almeida R.N.D."/>
            <person name="Weir B.S."/>
            <person name="Guttman D.S."/>
        </authorList>
    </citation>
    <scope>NUCLEOTIDE SEQUENCE [LARGE SCALE GENOMIC DNA]</scope>
    <source>
        <strain evidence="10 11">ICMP 2821</strain>
    </source>
</reference>
<dbReference type="Proteomes" id="UP000281372">
    <property type="component" value="Unassembled WGS sequence"/>
</dbReference>
<comment type="similarity">
    <text evidence="1">In the C-terminal section; belongs to the class-I pyridoxal-phosphate-dependent aminotransferase family.</text>
</comment>
<dbReference type="AlphaFoldDB" id="A0A3M3LU94"/>
<dbReference type="PANTHER" id="PTHR46577:SF2">
    <property type="entry name" value="TRANSCRIPTIONAL REGULATORY PROTEIN"/>
    <property type="match status" value="1"/>
</dbReference>
<dbReference type="InterPro" id="IPR051446">
    <property type="entry name" value="HTH_trans_reg/aminotransferase"/>
</dbReference>
<keyword evidence="8" id="KW-0732">Signal</keyword>
<feature type="signal peptide" evidence="8">
    <location>
        <begin position="1"/>
        <end position="21"/>
    </location>
</feature>
<keyword evidence="3" id="KW-0808">Transferase</keyword>
<keyword evidence="6" id="KW-0238">DNA-binding</keyword>
<dbReference type="GO" id="GO:0008483">
    <property type="term" value="F:transaminase activity"/>
    <property type="evidence" value="ECO:0007669"/>
    <property type="project" value="UniProtKB-KW"/>
</dbReference>
<proteinExistence type="inferred from homology"/>
<evidence type="ECO:0000259" key="9">
    <source>
        <dbReference type="PROSITE" id="PS50949"/>
    </source>
</evidence>
<dbReference type="InterPro" id="IPR036388">
    <property type="entry name" value="WH-like_DNA-bd_sf"/>
</dbReference>
<dbReference type="InterPro" id="IPR036390">
    <property type="entry name" value="WH_DNA-bd_sf"/>
</dbReference>
<evidence type="ECO:0000256" key="6">
    <source>
        <dbReference type="ARBA" id="ARBA00023125"/>
    </source>
</evidence>
<dbReference type="Gene3D" id="1.10.10.10">
    <property type="entry name" value="Winged helix-like DNA-binding domain superfamily/Winged helix DNA-binding domain"/>
    <property type="match status" value="1"/>
</dbReference>
<dbReference type="InterPro" id="IPR015424">
    <property type="entry name" value="PyrdxlP-dep_Trfase"/>
</dbReference>